<dbReference type="GO" id="GO:0030145">
    <property type="term" value="F:manganese ion binding"/>
    <property type="evidence" value="ECO:0007669"/>
    <property type="project" value="InterPro"/>
</dbReference>
<evidence type="ECO:0000256" key="6">
    <source>
        <dbReference type="ARBA" id="ARBA00022801"/>
    </source>
</evidence>
<evidence type="ECO:0000256" key="7">
    <source>
        <dbReference type="ARBA" id="ARBA00023211"/>
    </source>
</evidence>
<dbReference type="PANTHER" id="PTHR43226">
    <property type="entry name" value="XAA-PRO AMINOPEPTIDASE 3"/>
    <property type="match status" value="1"/>
</dbReference>
<evidence type="ECO:0000259" key="8">
    <source>
        <dbReference type="SMART" id="SM01011"/>
    </source>
</evidence>
<protein>
    <recommendedName>
        <fullName evidence="4">Xaa-Pro aminopeptidase</fullName>
        <ecNumber evidence="4">3.4.11.9</ecNumber>
    </recommendedName>
</protein>
<dbReference type="GO" id="GO:0005829">
    <property type="term" value="C:cytosol"/>
    <property type="evidence" value="ECO:0007669"/>
    <property type="project" value="TreeGrafter"/>
</dbReference>
<evidence type="ECO:0000313" key="10">
    <source>
        <dbReference type="Proteomes" id="UP000076586"/>
    </source>
</evidence>
<evidence type="ECO:0000313" key="9">
    <source>
        <dbReference type="EMBL" id="GAT62671.1"/>
    </source>
</evidence>
<feature type="domain" description="Aminopeptidase P N-terminal" evidence="8">
    <location>
        <begin position="2"/>
        <end position="134"/>
    </location>
</feature>
<dbReference type="STRING" id="681398.PJIAN_2231"/>
<dbReference type="RefSeq" id="WP_068703165.1">
    <property type="nucleotide sequence ID" value="NZ_BDCR01000002.1"/>
</dbReference>
<dbReference type="SUPFAM" id="SSF55920">
    <property type="entry name" value="Creatinase/aminopeptidase"/>
    <property type="match status" value="1"/>
</dbReference>
<dbReference type="InterPro" id="IPR052433">
    <property type="entry name" value="X-Pro_dipept-like"/>
</dbReference>
<dbReference type="EMBL" id="BDCR01000002">
    <property type="protein sequence ID" value="GAT62671.1"/>
    <property type="molecule type" value="Genomic_DNA"/>
</dbReference>
<organism evidence="9 10">
    <name type="scientific">Paludibacter jiangxiensis</name>
    <dbReference type="NCBI Taxonomy" id="681398"/>
    <lineage>
        <taxon>Bacteria</taxon>
        <taxon>Pseudomonadati</taxon>
        <taxon>Bacteroidota</taxon>
        <taxon>Bacteroidia</taxon>
        <taxon>Bacteroidales</taxon>
        <taxon>Paludibacteraceae</taxon>
        <taxon>Paludibacter</taxon>
    </lineage>
</organism>
<dbReference type="GO" id="GO:0006508">
    <property type="term" value="P:proteolysis"/>
    <property type="evidence" value="ECO:0007669"/>
    <property type="project" value="TreeGrafter"/>
</dbReference>
<keyword evidence="9" id="KW-0645">Protease</keyword>
<dbReference type="SMART" id="SM01011">
    <property type="entry name" value="AMP_N"/>
    <property type="match status" value="1"/>
</dbReference>
<dbReference type="InterPro" id="IPR029149">
    <property type="entry name" value="Creatin/AminoP/Spt16_N"/>
</dbReference>
<dbReference type="Pfam" id="PF05195">
    <property type="entry name" value="AMP_N"/>
    <property type="match status" value="1"/>
</dbReference>
<reference evidence="10" key="1">
    <citation type="submission" date="2016-04" db="EMBL/GenBank/DDBJ databases">
        <title>Draft genome sequence of Paludibacter jiangxiensis strain NM7.</title>
        <authorList>
            <person name="Qiu Y."/>
            <person name="Matsuura N."/>
            <person name="Ohashi A."/>
            <person name="Tourlousse M.D."/>
            <person name="Sekiguchi Y."/>
        </authorList>
    </citation>
    <scope>NUCLEOTIDE SEQUENCE [LARGE SCALE GENOMIC DNA]</scope>
    <source>
        <strain evidence="10">NM7</strain>
    </source>
</reference>
<dbReference type="SUPFAM" id="SSF53092">
    <property type="entry name" value="Creatinase/prolidase N-terminal domain"/>
    <property type="match status" value="1"/>
</dbReference>
<comment type="similarity">
    <text evidence="3">Belongs to the peptidase M24B family.</text>
</comment>
<dbReference type="InterPro" id="IPR007865">
    <property type="entry name" value="Aminopep_P_N"/>
</dbReference>
<evidence type="ECO:0000256" key="2">
    <source>
        <dbReference type="ARBA" id="ARBA00001936"/>
    </source>
</evidence>
<sequence>MFSKETYIQRRLTLAKKLGSGIVLLPGNDESPMNYADNGYHFRQDSTFLYFFGVDFPSIVGIIDVDNQRQIIFGDDYTIDDIVWMGPQSTIADRAQEAGITETRPLSKLHDFLADAQKRGRDIHFLAPYRAETKLKLQSWLGLHSDELATKASLPLTKAVISQREIKTAEEITEIEKGVNLSVDMHVAAMQMVRPGLTEAQVAARVYEVALAADCELSFPIIATINGQTLHNHYHGNMLKSGDLFLLDAGGELKMHYAGDLSSTFPVDTTFTPQQKLVYEMSLKAYDAAVATLAPGVPFRDVHFAACRSIVESMQQLGLMKGDGEESLKAGAHALFMPCGTGHMMGLDVHDMENLGEVWVGYDGEQKSTQFGLKSLRFAKPLRPGHVFTIEPGIYFIPELMDKWQSEGLFNEFVNWREVQKFRFFGGIRNEEDYMITETGACRVGKHKPMRVDEVEAIRKGK</sequence>
<proteinExistence type="inferred from homology"/>
<dbReference type="EC" id="3.4.11.9" evidence="4"/>
<dbReference type="Gene3D" id="3.90.230.10">
    <property type="entry name" value="Creatinase/methionine aminopeptidase superfamily"/>
    <property type="match status" value="1"/>
</dbReference>
<comment type="catalytic activity">
    <reaction evidence="1">
        <text>Release of any N-terminal amino acid, including proline, that is linked to proline, even from a dipeptide or tripeptide.</text>
        <dbReference type="EC" id="3.4.11.9"/>
    </reaction>
</comment>
<accession>A0A170ZHE8</accession>
<keyword evidence="10" id="KW-1185">Reference proteome</keyword>
<evidence type="ECO:0000256" key="5">
    <source>
        <dbReference type="ARBA" id="ARBA00022723"/>
    </source>
</evidence>
<keyword evidence="5" id="KW-0479">Metal-binding</keyword>
<name>A0A170ZHE8_9BACT</name>
<dbReference type="AlphaFoldDB" id="A0A170ZHE8"/>
<keyword evidence="7" id="KW-0464">Manganese</keyword>
<dbReference type="PANTHER" id="PTHR43226:SF4">
    <property type="entry name" value="XAA-PRO AMINOPEPTIDASE 3"/>
    <property type="match status" value="1"/>
</dbReference>
<reference evidence="10" key="2">
    <citation type="journal article" date="2017" name="Genome Announc.">
        <title>Draft genome sequence of Paludibacter jiangxiensis NM7(T), a propionate-producing fermentative bacterium.</title>
        <authorList>
            <person name="Qiu Y.-L."/>
            <person name="Tourlousse D.M."/>
            <person name="Matsuura N."/>
            <person name="Ohashi A."/>
            <person name="Sekiguchi Y."/>
        </authorList>
    </citation>
    <scope>NUCLEOTIDE SEQUENCE [LARGE SCALE GENOMIC DNA]</scope>
    <source>
        <strain evidence="10">NM7</strain>
    </source>
</reference>
<dbReference type="CDD" id="cd01087">
    <property type="entry name" value="Prolidase"/>
    <property type="match status" value="1"/>
</dbReference>
<dbReference type="InterPro" id="IPR036005">
    <property type="entry name" value="Creatinase/aminopeptidase-like"/>
</dbReference>
<comment type="cofactor">
    <cofactor evidence="2">
        <name>Mn(2+)</name>
        <dbReference type="ChEBI" id="CHEBI:29035"/>
    </cofactor>
</comment>
<evidence type="ECO:0000256" key="1">
    <source>
        <dbReference type="ARBA" id="ARBA00001424"/>
    </source>
</evidence>
<dbReference type="Proteomes" id="UP000076586">
    <property type="component" value="Unassembled WGS sequence"/>
</dbReference>
<dbReference type="OrthoDB" id="9806388at2"/>
<dbReference type="Pfam" id="PF00557">
    <property type="entry name" value="Peptidase_M24"/>
    <property type="match status" value="1"/>
</dbReference>
<comment type="caution">
    <text evidence="9">The sequence shown here is derived from an EMBL/GenBank/DDBJ whole genome shotgun (WGS) entry which is preliminary data.</text>
</comment>
<dbReference type="Gene3D" id="3.40.350.10">
    <property type="entry name" value="Creatinase/prolidase N-terminal domain"/>
    <property type="match status" value="1"/>
</dbReference>
<evidence type="ECO:0000256" key="3">
    <source>
        <dbReference type="ARBA" id="ARBA00008766"/>
    </source>
</evidence>
<gene>
    <name evidence="9" type="ORF">PJIAN_2231</name>
</gene>
<keyword evidence="9" id="KW-0031">Aminopeptidase</keyword>
<dbReference type="GO" id="GO:0070006">
    <property type="term" value="F:metalloaminopeptidase activity"/>
    <property type="evidence" value="ECO:0007669"/>
    <property type="project" value="InterPro"/>
</dbReference>
<keyword evidence="6" id="KW-0378">Hydrolase</keyword>
<dbReference type="InterPro" id="IPR000994">
    <property type="entry name" value="Pept_M24"/>
</dbReference>
<evidence type="ECO:0000256" key="4">
    <source>
        <dbReference type="ARBA" id="ARBA00012574"/>
    </source>
</evidence>